<gene>
    <name evidence="2" type="primary">PmUG01_05015600</name>
    <name evidence="2" type="ORF">PMUG01_05015600</name>
</gene>
<dbReference type="RefSeq" id="XP_028860305.1">
    <property type="nucleotide sequence ID" value="XM_029003350.1"/>
</dbReference>
<sequence>MYYFIKMKIYNYFFNTHFFLLFVYYSYIYCNYMIKNKKGNTFDIRSNISLYEDSPFNPLDDDVSKDDIIKNETIKNNLINDDLTDDILPDSNLKKNLIDVKGVNDEHEKIKLILYSYMDKIDGAHEDRLLYKLVRKCRDEENYENIGHF</sequence>
<name>A0A1D3JL62_PLAMA</name>
<accession>A0A1D3JL62</accession>
<dbReference type="EMBL" id="LT594626">
    <property type="protein sequence ID" value="SBT87296.1"/>
    <property type="molecule type" value="Genomic_DNA"/>
</dbReference>
<protein>
    <submittedName>
        <fullName evidence="2">Uncharacterized protein</fullName>
    </submittedName>
</protein>
<keyword evidence="1" id="KW-1133">Transmembrane helix</keyword>
<keyword evidence="1" id="KW-0812">Transmembrane</keyword>
<keyword evidence="1" id="KW-0472">Membrane</keyword>
<dbReference type="VEuPathDB" id="PlasmoDB:PmUG01_05015600"/>
<dbReference type="OrthoDB" id="383814at2759"/>
<dbReference type="AlphaFoldDB" id="A0A1D3JL62"/>
<reference evidence="2 3" key="1">
    <citation type="submission" date="2016-06" db="EMBL/GenBank/DDBJ databases">
        <authorList>
            <consortium name="Pathogen Informatics"/>
        </authorList>
    </citation>
    <scope>NUCLEOTIDE SEQUENCE [LARGE SCALE GENOMIC DNA]</scope>
</reference>
<evidence type="ECO:0000313" key="2">
    <source>
        <dbReference type="EMBL" id="SBT87296.1"/>
    </source>
</evidence>
<dbReference type="Proteomes" id="UP000219813">
    <property type="component" value="Chromosome 5"/>
</dbReference>
<proteinExistence type="predicted"/>
<keyword evidence="3" id="KW-1185">Reference proteome</keyword>
<dbReference type="KEGG" id="pmal:PMUG01_05015600"/>
<dbReference type="GeneID" id="39867198"/>
<evidence type="ECO:0000313" key="3">
    <source>
        <dbReference type="Proteomes" id="UP000219813"/>
    </source>
</evidence>
<organism evidence="2 3">
    <name type="scientific">Plasmodium malariae</name>
    <dbReference type="NCBI Taxonomy" id="5858"/>
    <lineage>
        <taxon>Eukaryota</taxon>
        <taxon>Sar</taxon>
        <taxon>Alveolata</taxon>
        <taxon>Apicomplexa</taxon>
        <taxon>Aconoidasida</taxon>
        <taxon>Haemosporida</taxon>
        <taxon>Plasmodiidae</taxon>
        <taxon>Plasmodium</taxon>
        <taxon>Plasmodium (Plasmodium)</taxon>
    </lineage>
</organism>
<feature type="transmembrane region" description="Helical" evidence="1">
    <location>
        <begin position="12"/>
        <end position="30"/>
    </location>
</feature>
<evidence type="ECO:0000256" key="1">
    <source>
        <dbReference type="SAM" id="Phobius"/>
    </source>
</evidence>